<comment type="caution">
    <text evidence="2">The sequence shown here is derived from an EMBL/GenBank/DDBJ whole genome shotgun (WGS) entry which is preliminary data.</text>
</comment>
<name>A0ABQ5FEU9_9ASTR</name>
<gene>
    <name evidence="2" type="ORF">Tco_1005383</name>
</gene>
<keyword evidence="3" id="KW-1185">Reference proteome</keyword>
<feature type="region of interest" description="Disordered" evidence="1">
    <location>
        <begin position="58"/>
        <end position="78"/>
    </location>
</feature>
<reference evidence="2" key="1">
    <citation type="journal article" date="2022" name="Int. J. Mol. Sci.">
        <title>Draft Genome of Tanacetum Coccineum: Genomic Comparison of Closely Related Tanacetum-Family Plants.</title>
        <authorList>
            <person name="Yamashiro T."/>
            <person name="Shiraishi A."/>
            <person name="Nakayama K."/>
            <person name="Satake H."/>
        </authorList>
    </citation>
    <scope>NUCLEOTIDE SEQUENCE</scope>
</reference>
<evidence type="ECO:0000256" key="1">
    <source>
        <dbReference type="SAM" id="MobiDB-lite"/>
    </source>
</evidence>
<dbReference type="Proteomes" id="UP001151760">
    <property type="component" value="Unassembled WGS sequence"/>
</dbReference>
<evidence type="ECO:0000313" key="2">
    <source>
        <dbReference type="EMBL" id="GJT61850.1"/>
    </source>
</evidence>
<reference evidence="2" key="2">
    <citation type="submission" date="2022-01" db="EMBL/GenBank/DDBJ databases">
        <authorList>
            <person name="Yamashiro T."/>
            <person name="Shiraishi A."/>
            <person name="Satake H."/>
            <person name="Nakayama K."/>
        </authorList>
    </citation>
    <scope>NUCLEOTIDE SEQUENCE</scope>
</reference>
<evidence type="ECO:0000313" key="3">
    <source>
        <dbReference type="Proteomes" id="UP001151760"/>
    </source>
</evidence>
<dbReference type="EMBL" id="BQNB010017323">
    <property type="protein sequence ID" value="GJT61850.1"/>
    <property type="molecule type" value="Genomic_DNA"/>
</dbReference>
<organism evidence="2 3">
    <name type="scientific">Tanacetum coccineum</name>
    <dbReference type="NCBI Taxonomy" id="301880"/>
    <lineage>
        <taxon>Eukaryota</taxon>
        <taxon>Viridiplantae</taxon>
        <taxon>Streptophyta</taxon>
        <taxon>Embryophyta</taxon>
        <taxon>Tracheophyta</taxon>
        <taxon>Spermatophyta</taxon>
        <taxon>Magnoliopsida</taxon>
        <taxon>eudicotyledons</taxon>
        <taxon>Gunneridae</taxon>
        <taxon>Pentapetalae</taxon>
        <taxon>asterids</taxon>
        <taxon>campanulids</taxon>
        <taxon>Asterales</taxon>
        <taxon>Asteraceae</taxon>
        <taxon>Asteroideae</taxon>
        <taxon>Anthemideae</taxon>
        <taxon>Anthemidinae</taxon>
        <taxon>Tanacetum</taxon>
    </lineage>
</organism>
<proteinExistence type="predicted"/>
<protein>
    <submittedName>
        <fullName evidence="2">Uncharacterized protein</fullName>
    </submittedName>
</protein>
<sequence length="78" mass="8336">MNGSHLDVTYPKATANRPKKGATILGSASKSSSVLKNQPLKAIVHPTKEGNITMSNSYAALDDESKEDVENVYDESAN</sequence>
<feature type="compositionally biased region" description="Acidic residues" evidence="1">
    <location>
        <begin position="61"/>
        <end position="78"/>
    </location>
</feature>
<accession>A0ABQ5FEU9</accession>